<organism evidence="2">
    <name type="scientific">Culicoides sonorensis</name>
    <name type="common">Biting midge</name>
    <dbReference type="NCBI Taxonomy" id="179676"/>
    <lineage>
        <taxon>Eukaryota</taxon>
        <taxon>Metazoa</taxon>
        <taxon>Ecdysozoa</taxon>
        <taxon>Arthropoda</taxon>
        <taxon>Hexapoda</taxon>
        <taxon>Insecta</taxon>
        <taxon>Pterygota</taxon>
        <taxon>Neoptera</taxon>
        <taxon>Endopterygota</taxon>
        <taxon>Diptera</taxon>
        <taxon>Nematocera</taxon>
        <taxon>Chironomoidea</taxon>
        <taxon>Ceratopogonidae</taxon>
        <taxon>Ceratopogoninae</taxon>
        <taxon>Culicoides</taxon>
        <taxon>Monoculicoides</taxon>
    </lineage>
</organism>
<dbReference type="EMBL" id="UFQS01000174">
    <property type="protein sequence ID" value="SSX00750.1"/>
    <property type="molecule type" value="Genomic_DNA"/>
</dbReference>
<evidence type="ECO:0000313" key="3">
    <source>
        <dbReference type="EMBL" id="SSX21130.1"/>
    </source>
</evidence>
<dbReference type="Pfam" id="PF00651">
    <property type="entry name" value="BTB"/>
    <property type="match status" value="1"/>
</dbReference>
<protein>
    <submittedName>
        <fullName evidence="2">CSON003904 protein</fullName>
    </submittedName>
</protein>
<dbReference type="Gene3D" id="3.30.710.10">
    <property type="entry name" value="Potassium Channel Kv1.1, Chain A"/>
    <property type="match status" value="1"/>
</dbReference>
<evidence type="ECO:0000259" key="1">
    <source>
        <dbReference type="PROSITE" id="PS50097"/>
    </source>
</evidence>
<proteinExistence type="predicted"/>
<dbReference type="GO" id="GO:0022008">
    <property type="term" value="P:neurogenesis"/>
    <property type="evidence" value="ECO:0007669"/>
    <property type="project" value="TreeGrafter"/>
</dbReference>
<reference evidence="3" key="2">
    <citation type="submission" date="2018-07" db="EMBL/GenBank/DDBJ databases">
        <authorList>
            <person name="Quirk P.G."/>
            <person name="Krulwich T.A."/>
        </authorList>
    </citation>
    <scope>NUCLEOTIDE SEQUENCE</scope>
</reference>
<dbReference type="GO" id="GO:0005829">
    <property type="term" value="C:cytosol"/>
    <property type="evidence" value="ECO:0007669"/>
    <property type="project" value="TreeGrafter"/>
</dbReference>
<name>A0A336KHZ4_CULSO</name>
<dbReference type="OMA" id="VMSEWIL"/>
<dbReference type="PROSITE" id="PS50097">
    <property type="entry name" value="BTB"/>
    <property type="match status" value="1"/>
</dbReference>
<dbReference type="EMBL" id="UFQT01000174">
    <property type="protein sequence ID" value="SSX21130.1"/>
    <property type="molecule type" value="Genomic_DNA"/>
</dbReference>
<dbReference type="VEuPathDB" id="VectorBase:CSON003904"/>
<dbReference type="AlphaFoldDB" id="A0A336KHZ4"/>
<feature type="domain" description="BTB" evidence="1">
    <location>
        <begin position="26"/>
        <end position="93"/>
    </location>
</feature>
<dbReference type="InterPro" id="IPR000210">
    <property type="entry name" value="BTB/POZ_dom"/>
</dbReference>
<dbReference type="InterPro" id="IPR011333">
    <property type="entry name" value="SKP1/BTB/POZ_sf"/>
</dbReference>
<reference evidence="2" key="1">
    <citation type="submission" date="2018-04" db="EMBL/GenBank/DDBJ databases">
        <authorList>
            <person name="Go L.Y."/>
            <person name="Mitchell J.A."/>
        </authorList>
    </citation>
    <scope>NUCLEOTIDE SEQUENCE</scope>
    <source>
        <tissue evidence="2">Whole organism</tissue>
    </source>
</reference>
<evidence type="ECO:0000313" key="2">
    <source>
        <dbReference type="EMBL" id="SSX00750.1"/>
    </source>
</evidence>
<gene>
    <name evidence="2" type="primary">CSON003904</name>
</gene>
<accession>A0A336KHZ4</accession>
<sequence>MCEKTLNVYKTLIGNLSNMINDETYKDVTFVFMDSEEEIKAHKYMLVSASPVFNSMFSGNFSEDDKVVIDDIKPDVFQVLLNGIYLKPITLTVNLAVDLYYAAEKYDIGDIRDLTLSFMIKNCHAKNVNLLLQTAKLFNLTELEKTCKNYFAQNTYKVLVSYIRSLVDSDTLPELFALENLGIKYEFELYLALQVMSEWILDHSNCLKQIRFLTMNTRTVLLCDMLEAEDKCTIISNIEALKARDTSLLEMPSYISTETRSRLSGSFSEPQRQRFWIALLLRSDYYTSLLPIFHKFFNISKKSKKLIEQSVRVARNGDEVNFATITKLKGIIFKY</sequence>
<dbReference type="PANTHER" id="PTHR45774:SF4">
    <property type="entry name" value="AXUNDEAD, ISOFORM F"/>
    <property type="match status" value="1"/>
</dbReference>
<dbReference type="PANTHER" id="PTHR45774">
    <property type="entry name" value="BTB/POZ DOMAIN-CONTAINING"/>
    <property type="match status" value="1"/>
</dbReference>
<dbReference type="SMART" id="SM00225">
    <property type="entry name" value="BTB"/>
    <property type="match status" value="1"/>
</dbReference>
<dbReference type="SUPFAM" id="SSF54695">
    <property type="entry name" value="POZ domain"/>
    <property type="match status" value="1"/>
</dbReference>